<dbReference type="Proteomes" id="UP000291269">
    <property type="component" value="Unassembled WGS sequence"/>
</dbReference>
<organism evidence="1 2">
    <name type="scientific">Candidatus Borkfalkia ceftriaxoniphila</name>
    <dbReference type="NCBI Taxonomy" id="2508949"/>
    <lineage>
        <taxon>Bacteria</taxon>
        <taxon>Bacillati</taxon>
        <taxon>Bacillota</taxon>
        <taxon>Clostridia</taxon>
        <taxon>Christensenellales</taxon>
        <taxon>Christensenellaceae</taxon>
        <taxon>Candidatus Borkfalkia</taxon>
    </lineage>
</organism>
<reference evidence="1 2" key="1">
    <citation type="journal article" date="2019" name="Gut">
        <title>Antibiotics-induced monodominance of a novel gut bacterial order.</title>
        <authorList>
            <person name="Hildebrand F."/>
            <person name="Moitinho-Silva L."/>
            <person name="Blasche S."/>
            <person name="Jahn M.T."/>
            <person name="Gossmann T.I."/>
            <person name="Heuerta-Cepas J."/>
            <person name="Hercog R."/>
            <person name="Luetge M."/>
            <person name="Bahram M."/>
            <person name="Pryszlak A."/>
            <person name="Alves R.J."/>
            <person name="Waszak S.M."/>
            <person name="Zhu A."/>
            <person name="Ye L."/>
            <person name="Costea P.I."/>
            <person name="Aalvink S."/>
            <person name="Belzer C."/>
            <person name="Forslund S.K."/>
            <person name="Sunagawa S."/>
            <person name="Hentschel U."/>
            <person name="Merten C."/>
            <person name="Patil K.R."/>
            <person name="Benes V."/>
            <person name="Bork P."/>
        </authorList>
    </citation>
    <scope>NUCLEOTIDE SEQUENCE [LARGE SCALE GENOMIC DNA]</scope>
    <source>
        <strain evidence="1 2">HDS1380</strain>
    </source>
</reference>
<dbReference type="Gene3D" id="3.40.50.880">
    <property type="match status" value="1"/>
</dbReference>
<dbReference type="EMBL" id="SDOZ01000002">
    <property type="protein sequence ID" value="RXZ61035.1"/>
    <property type="molecule type" value="Genomic_DNA"/>
</dbReference>
<dbReference type="InterPro" id="IPR053161">
    <property type="entry name" value="Ulvan_degrading_GH"/>
</dbReference>
<proteinExistence type="predicted"/>
<name>A0A4Q2K8W9_9FIRM</name>
<dbReference type="PANTHER" id="PTHR36848">
    <property type="entry name" value="DNA-BINDING PROTEIN (PUTATIVE SECRETED PROTEIN)-RELATED"/>
    <property type="match status" value="1"/>
</dbReference>
<dbReference type="OrthoDB" id="9761519at2"/>
<dbReference type="InterPro" id="IPR029062">
    <property type="entry name" value="Class_I_gatase-like"/>
</dbReference>
<sequence length="506" mass="57627">MDAVVPCRRRDLRNTEGCGAEKFLRLFTQYHEDIADGIIHLFSAEKGDYSFRVKYYSALNRLYTHNFYERLYRWCDEHGCMLTGHSVEETLLSTQMLGCAGCSPSYAYEHIPGIDNLTKYNVSKLMARQVGSVAGQLGKKQVLTESFGCCGYDTTPRELKAIAEKQYVHGVNLLCHHLFAYSLSGQGKTDHPPCFSRHMPWWEHFGGFNRYFARLGWLLANSRTQTNCLVVNPMASVYLTYERSREADCRKTDESFARLQEKLNRYGILYDIADEQIMAEHGKIAGNSLRIGLRDYTYVVVPACETLSPSTKRILRQYLQAGGRVYSESEIQMTDGVPDDWGFLKSNADLAEIAAAGAVAVETDGKAEYTYRVGHGFEFLYIVNVEREPAHIRVPRGFARADLLSLKTYRHPREFELQGGESILLLPGTGERVPRFKEEREIASEFRFAGAQDNALVLDTVRLREGVFPVHFTMRGLWDHGNCAMYDPAYRLRPFGAEHVRIAFEN</sequence>
<protein>
    <recommendedName>
        <fullName evidence="3">Beta-galactosidase trimerisation domain-containing protein</fullName>
    </recommendedName>
</protein>
<evidence type="ECO:0000313" key="1">
    <source>
        <dbReference type="EMBL" id="RXZ61035.1"/>
    </source>
</evidence>
<evidence type="ECO:0000313" key="2">
    <source>
        <dbReference type="Proteomes" id="UP000291269"/>
    </source>
</evidence>
<comment type="caution">
    <text evidence="1">The sequence shown here is derived from an EMBL/GenBank/DDBJ whole genome shotgun (WGS) entry which is preliminary data.</text>
</comment>
<gene>
    <name evidence="1" type="ORF">ESZ91_01225</name>
</gene>
<evidence type="ECO:0008006" key="3">
    <source>
        <dbReference type="Google" id="ProtNLM"/>
    </source>
</evidence>
<dbReference type="PANTHER" id="PTHR36848:SF2">
    <property type="entry name" value="SECRETED PROTEIN"/>
    <property type="match status" value="1"/>
</dbReference>
<keyword evidence="2" id="KW-1185">Reference proteome</keyword>
<dbReference type="AlphaFoldDB" id="A0A4Q2K8W9"/>
<accession>A0A4Q2K8W9</accession>